<keyword evidence="4" id="KW-1185">Reference proteome</keyword>
<evidence type="ECO:0000313" key="2">
    <source>
        <dbReference type="EMBL" id="KFB42141.1"/>
    </source>
</evidence>
<sequence length="187" mass="20242">MPKAIPKSNNGRPVGPTGGRKRQLDTEEVSSSPSRPVRPRIVVQHRRPAADSQHRASPSQRSSVVSSTTSPREPSPGAGGTSTTFLLEALRRIRELQDELDFLQNDPYAEDTDDEEEQDGDGPEVEQGTIGGQQAEAIGWAVCAQETMHFLQREGIPADSPLLVNLRRRLIGNHGDGSGLLDEGLSC</sequence>
<evidence type="ECO:0000313" key="4">
    <source>
        <dbReference type="Proteomes" id="UP000030765"/>
    </source>
</evidence>
<dbReference type="EnsemblMetazoa" id="ASIC009804-RA">
    <property type="protein sequence ID" value="ASIC009804-PA"/>
    <property type="gene ID" value="ASIC009804"/>
</dbReference>
<protein>
    <submittedName>
        <fullName evidence="2 3">Uncharacterized protein</fullName>
    </submittedName>
</protein>
<feature type="compositionally biased region" description="Low complexity" evidence="1">
    <location>
        <begin position="57"/>
        <end position="76"/>
    </location>
</feature>
<reference evidence="2 4" key="1">
    <citation type="journal article" date="2014" name="BMC Genomics">
        <title>Genome sequence of Anopheles sinensis provides insight into genetics basis of mosquito competence for malaria parasites.</title>
        <authorList>
            <person name="Zhou D."/>
            <person name="Zhang D."/>
            <person name="Ding G."/>
            <person name="Shi L."/>
            <person name="Hou Q."/>
            <person name="Ye Y."/>
            <person name="Xu Y."/>
            <person name="Zhou H."/>
            <person name="Xiong C."/>
            <person name="Li S."/>
            <person name="Yu J."/>
            <person name="Hong S."/>
            <person name="Yu X."/>
            <person name="Zou P."/>
            <person name="Chen C."/>
            <person name="Chang X."/>
            <person name="Wang W."/>
            <person name="Lv Y."/>
            <person name="Sun Y."/>
            <person name="Ma L."/>
            <person name="Shen B."/>
            <person name="Zhu C."/>
        </authorList>
    </citation>
    <scope>NUCLEOTIDE SEQUENCE [LARGE SCALE GENOMIC DNA]</scope>
</reference>
<feature type="region of interest" description="Disordered" evidence="1">
    <location>
        <begin position="109"/>
        <end position="128"/>
    </location>
</feature>
<feature type="compositionally biased region" description="Low complexity" evidence="1">
    <location>
        <begin position="29"/>
        <end position="42"/>
    </location>
</feature>
<dbReference type="Proteomes" id="UP000030765">
    <property type="component" value="Unassembled WGS sequence"/>
</dbReference>
<proteinExistence type="predicted"/>
<dbReference type="VEuPathDB" id="VectorBase:ASIC009804"/>
<reference evidence="3" key="2">
    <citation type="submission" date="2020-05" db="UniProtKB">
        <authorList>
            <consortium name="EnsemblMetazoa"/>
        </authorList>
    </citation>
    <scope>IDENTIFICATION</scope>
</reference>
<dbReference type="OrthoDB" id="6720387at2759"/>
<dbReference type="EMBL" id="KE525164">
    <property type="protein sequence ID" value="KFB42141.1"/>
    <property type="molecule type" value="Genomic_DNA"/>
</dbReference>
<dbReference type="VEuPathDB" id="VectorBase:ASIS013200"/>
<organism evidence="2">
    <name type="scientific">Anopheles sinensis</name>
    <name type="common">Mosquito</name>
    <dbReference type="NCBI Taxonomy" id="74873"/>
    <lineage>
        <taxon>Eukaryota</taxon>
        <taxon>Metazoa</taxon>
        <taxon>Ecdysozoa</taxon>
        <taxon>Arthropoda</taxon>
        <taxon>Hexapoda</taxon>
        <taxon>Insecta</taxon>
        <taxon>Pterygota</taxon>
        <taxon>Neoptera</taxon>
        <taxon>Endopterygota</taxon>
        <taxon>Diptera</taxon>
        <taxon>Nematocera</taxon>
        <taxon>Culicoidea</taxon>
        <taxon>Culicidae</taxon>
        <taxon>Anophelinae</taxon>
        <taxon>Anopheles</taxon>
    </lineage>
</organism>
<accession>A0A084VVZ7</accession>
<feature type="region of interest" description="Disordered" evidence="1">
    <location>
        <begin position="1"/>
        <end position="84"/>
    </location>
</feature>
<dbReference type="OMA" id="WAVCAQE"/>
<gene>
    <name evidence="2" type="ORF">ZHAS_00009804</name>
</gene>
<feature type="compositionally biased region" description="Acidic residues" evidence="1">
    <location>
        <begin position="109"/>
        <end position="124"/>
    </location>
</feature>
<name>A0A084VVZ7_ANOSI</name>
<dbReference type="AlphaFoldDB" id="A0A084VVZ7"/>
<evidence type="ECO:0000256" key="1">
    <source>
        <dbReference type="SAM" id="MobiDB-lite"/>
    </source>
</evidence>
<evidence type="ECO:0000313" key="3">
    <source>
        <dbReference type="EnsemblMetazoa" id="ASIC009804-PA"/>
    </source>
</evidence>
<dbReference type="EMBL" id="ATLV01017362">
    <property type="status" value="NOT_ANNOTATED_CDS"/>
    <property type="molecule type" value="Genomic_DNA"/>
</dbReference>